<name>A0A0G0SQ69_9BACT</name>
<dbReference type="Proteomes" id="UP000034793">
    <property type="component" value="Unassembled WGS sequence"/>
</dbReference>
<reference evidence="1 2" key="1">
    <citation type="journal article" date="2015" name="Nature">
        <title>rRNA introns, odd ribosomes, and small enigmatic genomes across a large radiation of phyla.</title>
        <authorList>
            <person name="Brown C.T."/>
            <person name="Hug L.A."/>
            <person name="Thomas B.C."/>
            <person name="Sharon I."/>
            <person name="Castelle C.J."/>
            <person name="Singh A."/>
            <person name="Wilkins M.J."/>
            <person name="Williams K.H."/>
            <person name="Banfield J.F."/>
        </authorList>
    </citation>
    <scope>NUCLEOTIDE SEQUENCE [LARGE SCALE GENOMIC DNA]</scope>
</reference>
<comment type="caution">
    <text evidence="1">The sequence shown here is derived from an EMBL/GenBank/DDBJ whole genome shotgun (WGS) entry which is preliminary data.</text>
</comment>
<dbReference type="EMBL" id="LBXL01000067">
    <property type="protein sequence ID" value="KKR27757.1"/>
    <property type="molecule type" value="Genomic_DNA"/>
</dbReference>
<evidence type="ECO:0000313" key="1">
    <source>
        <dbReference type="EMBL" id="KKR27757.1"/>
    </source>
</evidence>
<protein>
    <submittedName>
        <fullName evidence="1">Uncharacterized protein</fullName>
    </submittedName>
</protein>
<dbReference type="AlphaFoldDB" id="A0A0G0SQ69"/>
<organism evidence="1 2">
    <name type="scientific">Candidatus Woesebacteria bacterium GW2011_GWA1_39_8</name>
    <dbReference type="NCBI Taxonomy" id="1618552"/>
    <lineage>
        <taxon>Bacteria</taxon>
        <taxon>Candidatus Woeseibacteriota</taxon>
    </lineage>
</organism>
<gene>
    <name evidence="1" type="ORF">UT61_C0067G0003</name>
</gene>
<accession>A0A0G0SQ69</accession>
<evidence type="ECO:0000313" key="2">
    <source>
        <dbReference type="Proteomes" id="UP000034793"/>
    </source>
</evidence>
<sequence length="76" mass="8425">MTADHGKKYWQGDVPRNIEIGGYSNNDLPAVVEGVVRRIEHQNTILKSPVEVVIYSDSIKVRAPGAFLTIMCITVL</sequence>
<proteinExistence type="predicted"/>